<protein>
    <recommendedName>
        <fullName evidence="1">Alginate lyase 2 domain-containing protein</fullName>
    </recommendedName>
</protein>
<proteinExistence type="predicted"/>
<name>A0A444X5D9_ARAHY</name>
<dbReference type="AlphaFoldDB" id="A0A444X5D9"/>
<organism evidence="2 3">
    <name type="scientific">Arachis hypogaea</name>
    <name type="common">Peanut</name>
    <dbReference type="NCBI Taxonomy" id="3818"/>
    <lineage>
        <taxon>Eukaryota</taxon>
        <taxon>Viridiplantae</taxon>
        <taxon>Streptophyta</taxon>
        <taxon>Embryophyta</taxon>
        <taxon>Tracheophyta</taxon>
        <taxon>Spermatophyta</taxon>
        <taxon>Magnoliopsida</taxon>
        <taxon>eudicotyledons</taxon>
        <taxon>Gunneridae</taxon>
        <taxon>Pentapetalae</taxon>
        <taxon>rosids</taxon>
        <taxon>fabids</taxon>
        <taxon>Fabales</taxon>
        <taxon>Fabaceae</taxon>
        <taxon>Papilionoideae</taxon>
        <taxon>50 kb inversion clade</taxon>
        <taxon>dalbergioids sensu lato</taxon>
        <taxon>Dalbergieae</taxon>
        <taxon>Pterocarpus clade</taxon>
        <taxon>Arachis</taxon>
    </lineage>
</organism>
<dbReference type="Proteomes" id="UP000289738">
    <property type="component" value="Chromosome B10"/>
</dbReference>
<dbReference type="SUPFAM" id="SSF49899">
    <property type="entry name" value="Concanavalin A-like lectins/glucanases"/>
    <property type="match status" value="1"/>
</dbReference>
<reference evidence="2 3" key="1">
    <citation type="submission" date="2019-01" db="EMBL/GenBank/DDBJ databases">
        <title>Sequencing of cultivated peanut Arachis hypogaea provides insights into genome evolution and oil improvement.</title>
        <authorList>
            <person name="Chen X."/>
        </authorList>
    </citation>
    <scope>NUCLEOTIDE SEQUENCE [LARGE SCALE GENOMIC DNA]</scope>
    <source>
        <strain evidence="3">cv. Fuhuasheng</strain>
        <tissue evidence="2">Leaves</tissue>
    </source>
</reference>
<evidence type="ECO:0000313" key="2">
    <source>
        <dbReference type="EMBL" id="RYQ84892.1"/>
    </source>
</evidence>
<keyword evidence="3" id="KW-1185">Reference proteome</keyword>
<dbReference type="STRING" id="3818.A0A444X5D9"/>
<comment type="caution">
    <text evidence="2">The sequence shown here is derived from an EMBL/GenBank/DDBJ whole genome shotgun (WGS) entry which is preliminary data.</text>
</comment>
<dbReference type="InterPro" id="IPR013320">
    <property type="entry name" value="ConA-like_dom_sf"/>
</dbReference>
<dbReference type="Pfam" id="PF08787">
    <property type="entry name" value="Alginate_lyase2"/>
    <property type="match status" value="1"/>
</dbReference>
<evidence type="ECO:0000259" key="1">
    <source>
        <dbReference type="Pfam" id="PF08787"/>
    </source>
</evidence>
<dbReference type="OrthoDB" id="4221926at2759"/>
<evidence type="ECO:0000313" key="3">
    <source>
        <dbReference type="Proteomes" id="UP000289738"/>
    </source>
</evidence>
<gene>
    <name evidence="2" type="ORF">Ahy_B10g104400</name>
</gene>
<dbReference type="EMBL" id="SDMP01000020">
    <property type="protein sequence ID" value="RYQ84892.1"/>
    <property type="molecule type" value="Genomic_DNA"/>
</dbReference>
<dbReference type="InterPro" id="IPR014895">
    <property type="entry name" value="Alginate_lyase_2"/>
</dbReference>
<dbReference type="PANTHER" id="PTHR33681:SF4">
    <property type="entry name" value="OS12G0171100 PROTEIN"/>
    <property type="match status" value="1"/>
</dbReference>
<dbReference type="PANTHER" id="PTHR33681">
    <property type="entry name" value="BINDING PROTEIN, PUTATIVE, EXPRESSED-RELATED"/>
    <property type="match status" value="1"/>
</dbReference>
<feature type="domain" description="Alginate lyase 2" evidence="1">
    <location>
        <begin position="50"/>
        <end position="217"/>
    </location>
</feature>
<sequence length="223" mass="25776">MGTTVSEIRGLIIVICFSLIMHRTGTSAVNYLTLGFTELPLNSSNLHNHKPYNLPINARYSFKHGVHKFWLYSTDEPLSLNSTTRPRSEIRIRGYDYSHGIWQFEGHGFVPYDTSGVCIMQVFGAHPKRATTLMLRMIDGWLAYYGGPFLVPNMWERWFRLNVIHDVEASIVKVYVDGVQVYQAPGHGGSFHYFKFGLYAQPNASYYMESRWKGIRVLKKDYY</sequence>
<accession>A0A444X5D9</accession>